<accession>A0A3B0MAB9</accession>
<proteinExistence type="predicted"/>
<gene>
    <name evidence="1" type="primary">hprK_2</name>
    <name evidence="1" type="ORF">ROE7235_02096</name>
</gene>
<dbReference type="Gene3D" id="3.40.50.300">
    <property type="entry name" value="P-loop containing nucleotide triphosphate hydrolases"/>
    <property type="match status" value="1"/>
</dbReference>
<dbReference type="InterPro" id="IPR027417">
    <property type="entry name" value="P-loop_NTPase"/>
</dbReference>
<dbReference type="SUPFAM" id="SSF53795">
    <property type="entry name" value="PEP carboxykinase-like"/>
    <property type="match status" value="1"/>
</dbReference>
<dbReference type="OrthoDB" id="3213869at2"/>
<evidence type="ECO:0000313" key="2">
    <source>
        <dbReference type="Proteomes" id="UP000272908"/>
    </source>
</evidence>
<dbReference type="EC" id="2.7.4.-" evidence="1"/>
<name>A0A3B0MAB9_9RHOB</name>
<keyword evidence="1" id="KW-0808">Transferase</keyword>
<reference evidence="2" key="1">
    <citation type="submission" date="2018-08" db="EMBL/GenBank/DDBJ databases">
        <authorList>
            <person name="Rodrigo-Torres L."/>
            <person name="Arahal R. D."/>
            <person name="Lucena T."/>
        </authorList>
    </citation>
    <scope>NUCLEOTIDE SEQUENCE [LARGE SCALE GENOMIC DNA]</scope>
    <source>
        <strain evidence="2">CECT 7235</strain>
    </source>
</reference>
<evidence type="ECO:0000313" key="1">
    <source>
        <dbReference type="EMBL" id="SUZ32340.1"/>
    </source>
</evidence>
<keyword evidence="2" id="KW-1185">Reference proteome</keyword>
<keyword evidence="1" id="KW-0418">Kinase</keyword>
<dbReference type="GO" id="GO:0016301">
    <property type="term" value="F:kinase activity"/>
    <property type="evidence" value="ECO:0007669"/>
    <property type="project" value="UniProtKB-KW"/>
</dbReference>
<sequence>MPTLYQAYGLTISSEIDLPELPQLSGLAQPADLSITRDPTLTSAPTGDEWVQLSPYAWTTPTAFMLFVPDVAWFLIEGGRTIRVAPIGGIDMASVRVFLLGSAIGALLFQRGFLVLHGNAVDMGDACMLCLGVSGAGKSTLAAAFSARGYNVLADDVVAVNADGQALPGIPRIKIWRDAAERLALSTGSLDRIRPQMEKFNLPLPKTLVSAPRPVKWVFLLGKHEKPDFELTHLNGIARFGPLMANTYRRRFMEGMDLNADHLAQCGRFAGLVHMAQVRRPDAGFDIDGLVDLLLEDMSKVPVA</sequence>
<organism evidence="1 2">
    <name type="scientific">Roseinatronobacter ekhonensis</name>
    <dbReference type="NCBI Taxonomy" id="254356"/>
    <lineage>
        <taxon>Bacteria</taxon>
        <taxon>Pseudomonadati</taxon>
        <taxon>Pseudomonadota</taxon>
        <taxon>Alphaproteobacteria</taxon>
        <taxon>Rhodobacterales</taxon>
        <taxon>Paracoccaceae</taxon>
        <taxon>Roseinatronobacter</taxon>
    </lineage>
</organism>
<protein>
    <submittedName>
        <fullName evidence="1">HPr kinase/phosphorylase</fullName>
        <ecNumber evidence="1">2.7.4.-</ecNumber>
    </submittedName>
</protein>
<dbReference type="Proteomes" id="UP000272908">
    <property type="component" value="Unassembled WGS sequence"/>
</dbReference>
<dbReference type="RefSeq" id="WP_121095347.1">
    <property type="nucleotide sequence ID" value="NZ_UIHC01000019.1"/>
</dbReference>
<dbReference type="AlphaFoldDB" id="A0A3B0MAB9"/>
<dbReference type="EMBL" id="UIHC01000019">
    <property type="protein sequence ID" value="SUZ32340.1"/>
    <property type="molecule type" value="Genomic_DNA"/>
</dbReference>